<dbReference type="InterPro" id="IPR003661">
    <property type="entry name" value="HisK_dim/P_dom"/>
</dbReference>
<dbReference type="CDD" id="cd06225">
    <property type="entry name" value="HAMP"/>
    <property type="match status" value="1"/>
</dbReference>
<evidence type="ECO:0000256" key="7">
    <source>
        <dbReference type="ARBA" id="ARBA00022692"/>
    </source>
</evidence>
<name>A0A7X6DI59_9BURK</name>
<dbReference type="GO" id="GO:0000155">
    <property type="term" value="F:phosphorelay sensor kinase activity"/>
    <property type="evidence" value="ECO:0007669"/>
    <property type="project" value="InterPro"/>
</dbReference>
<dbReference type="InterPro" id="IPR036097">
    <property type="entry name" value="HisK_dim/P_sf"/>
</dbReference>
<dbReference type="PROSITE" id="PS50885">
    <property type="entry name" value="HAMP"/>
    <property type="match status" value="1"/>
</dbReference>
<dbReference type="PANTHER" id="PTHR45436">
    <property type="entry name" value="SENSOR HISTIDINE KINASE YKOH"/>
    <property type="match status" value="1"/>
</dbReference>
<dbReference type="PANTHER" id="PTHR45436:SF3">
    <property type="entry name" value="SENSOR HISTIDINE KINASE HPRS"/>
    <property type="match status" value="1"/>
</dbReference>
<evidence type="ECO:0000256" key="3">
    <source>
        <dbReference type="ARBA" id="ARBA00022475"/>
    </source>
</evidence>
<dbReference type="InterPro" id="IPR050428">
    <property type="entry name" value="TCS_sensor_his_kinase"/>
</dbReference>
<evidence type="ECO:0000256" key="11">
    <source>
        <dbReference type="ARBA" id="ARBA00022989"/>
    </source>
</evidence>
<evidence type="ECO:0000256" key="10">
    <source>
        <dbReference type="ARBA" id="ARBA00022840"/>
    </source>
</evidence>
<dbReference type="PROSITE" id="PS50109">
    <property type="entry name" value="HIS_KIN"/>
    <property type="match status" value="1"/>
</dbReference>
<evidence type="ECO:0000256" key="14">
    <source>
        <dbReference type="RuleBase" id="RU364088"/>
    </source>
</evidence>
<evidence type="ECO:0000256" key="4">
    <source>
        <dbReference type="ARBA" id="ARBA00022519"/>
    </source>
</evidence>
<dbReference type="InterPro" id="IPR003660">
    <property type="entry name" value="HAMP_dom"/>
</dbReference>
<keyword evidence="8 14" id="KW-0547">Nucleotide-binding</keyword>
<sequence>MRLAIASALFGLVVAAGAMLVGVWTLLNQLDERAAVQVQGRRELLVHVLASLPSLAAVPESQSRFDELFFGHDDLHLALVERRSDRLLLTSSEVATHSLTALGHAAAEADIVHSWITPDNVRFSGLHGTALVGDGGEVEFFLSVDRRHDAALLAGFVKSTLLALPLLLLLVALGAGLVARMGLAPLRRLNKVAASIGTRSLNQRLTVDGLPAELADVALEFNRMLQRIDDGYRQLQDFAGDLAHEMRTPVATLVGRTQVALSHGRSADELREVLEGNGDELERLARLISDMLFLAQADHETVKIQPEPVDLAAESQRVAEYIGVVAEEKNVALQVQGSAPAIAADRLLVQRAITNLLSNAVRHASAGSRVEVALEAGADAVTLSVANRGETIAPEHLDRIFERFWRGDTGRARREGGTGLGLAIVRSIMKAHGGSIRVQSGAGRTTFTLKFPRARAAAARS</sequence>
<dbReference type="Pfam" id="PF00672">
    <property type="entry name" value="HAMP"/>
    <property type="match status" value="1"/>
</dbReference>
<keyword evidence="6 14" id="KW-0808">Transferase</keyword>
<dbReference type="GO" id="GO:0005524">
    <property type="term" value="F:ATP binding"/>
    <property type="evidence" value="ECO:0007669"/>
    <property type="project" value="UniProtKB-KW"/>
</dbReference>
<keyword evidence="9 14" id="KW-0418">Kinase</keyword>
<evidence type="ECO:0000256" key="1">
    <source>
        <dbReference type="ARBA" id="ARBA00000085"/>
    </source>
</evidence>
<dbReference type="InterPro" id="IPR004358">
    <property type="entry name" value="Sig_transdc_His_kin-like_C"/>
</dbReference>
<evidence type="ECO:0000256" key="12">
    <source>
        <dbReference type="ARBA" id="ARBA00023012"/>
    </source>
</evidence>
<dbReference type="InterPro" id="IPR006290">
    <property type="entry name" value="CztS_silS_copS"/>
</dbReference>
<gene>
    <name evidence="17" type="ORF">RAMLITH_16740</name>
</gene>
<dbReference type="Proteomes" id="UP000521868">
    <property type="component" value="Unassembled WGS sequence"/>
</dbReference>
<comment type="catalytic activity">
    <reaction evidence="1 14">
        <text>ATP + protein L-histidine = ADP + protein N-phospho-L-histidine.</text>
        <dbReference type="EC" id="2.7.13.3"/>
    </reaction>
</comment>
<protein>
    <recommendedName>
        <fullName evidence="14">Sensor protein</fullName>
        <ecNumber evidence="14">2.7.13.3</ecNumber>
    </recommendedName>
</protein>
<dbReference type="SUPFAM" id="SSF47384">
    <property type="entry name" value="Homodimeric domain of signal transducing histidine kinase"/>
    <property type="match status" value="1"/>
</dbReference>
<dbReference type="SUPFAM" id="SSF55874">
    <property type="entry name" value="ATPase domain of HSP90 chaperone/DNA topoisomerase II/histidine kinase"/>
    <property type="match status" value="1"/>
</dbReference>
<dbReference type="PRINTS" id="PR00344">
    <property type="entry name" value="BCTRLSENSOR"/>
</dbReference>
<evidence type="ECO:0000256" key="8">
    <source>
        <dbReference type="ARBA" id="ARBA00022741"/>
    </source>
</evidence>
<dbReference type="FunFam" id="3.30.565.10:FF:000006">
    <property type="entry name" value="Sensor histidine kinase WalK"/>
    <property type="match status" value="1"/>
</dbReference>
<keyword evidence="13 14" id="KW-0472">Membrane</keyword>
<evidence type="ECO:0000259" key="16">
    <source>
        <dbReference type="PROSITE" id="PS50885"/>
    </source>
</evidence>
<evidence type="ECO:0000256" key="13">
    <source>
        <dbReference type="ARBA" id="ARBA00023136"/>
    </source>
</evidence>
<comment type="subcellular location">
    <subcellularLocation>
        <location evidence="2">Cell inner membrane</location>
        <topology evidence="2">Multi-pass membrane protein</topology>
    </subcellularLocation>
</comment>
<dbReference type="Pfam" id="PF00512">
    <property type="entry name" value="HisKA"/>
    <property type="match status" value="1"/>
</dbReference>
<evidence type="ECO:0000256" key="5">
    <source>
        <dbReference type="ARBA" id="ARBA00022553"/>
    </source>
</evidence>
<feature type="domain" description="HAMP" evidence="16">
    <location>
        <begin position="180"/>
        <end position="233"/>
    </location>
</feature>
<dbReference type="Gene3D" id="6.10.340.10">
    <property type="match status" value="1"/>
</dbReference>
<comment type="function">
    <text evidence="14">Member of a two-component regulatory system.</text>
</comment>
<keyword evidence="11 14" id="KW-1133">Transmembrane helix</keyword>
<comment type="caution">
    <text evidence="17">The sequence shown here is derived from an EMBL/GenBank/DDBJ whole genome shotgun (WGS) entry which is preliminary data.</text>
</comment>
<dbReference type="EMBL" id="VTOX01000006">
    <property type="protein sequence ID" value="NKE67473.1"/>
    <property type="molecule type" value="Genomic_DNA"/>
</dbReference>
<dbReference type="AlphaFoldDB" id="A0A7X6DI59"/>
<keyword evidence="10 14" id="KW-0067">ATP-binding</keyword>
<reference evidence="17 18" key="1">
    <citation type="journal article" date="2020" name="Nature">
        <title>Bacterial chemolithoautotrophy via manganese oxidation.</title>
        <authorList>
            <person name="Yu H."/>
            <person name="Leadbetter J.R."/>
        </authorList>
    </citation>
    <scope>NUCLEOTIDE SEQUENCE [LARGE SCALE GENOMIC DNA]</scope>
    <source>
        <strain evidence="17 18">RBP-1</strain>
    </source>
</reference>
<dbReference type="Gene3D" id="1.10.287.130">
    <property type="match status" value="1"/>
</dbReference>
<keyword evidence="18" id="KW-1185">Reference proteome</keyword>
<dbReference type="InterPro" id="IPR003594">
    <property type="entry name" value="HATPase_dom"/>
</dbReference>
<dbReference type="CDD" id="cd00075">
    <property type="entry name" value="HATPase"/>
    <property type="match status" value="1"/>
</dbReference>
<accession>A0A7X6DI59</accession>
<keyword evidence="12 14" id="KW-0902">Two-component regulatory system</keyword>
<evidence type="ECO:0000256" key="2">
    <source>
        <dbReference type="ARBA" id="ARBA00004429"/>
    </source>
</evidence>
<keyword evidence="4 14" id="KW-0997">Cell inner membrane</keyword>
<dbReference type="InterPro" id="IPR005467">
    <property type="entry name" value="His_kinase_dom"/>
</dbReference>
<dbReference type="SMART" id="SM00304">
    <property type="entry name" value="HAMP"/>
    <property type="match status" value="1"/>
</dbReference>
<dbReference type="Gene3D" id="3.30.565.10">
    <property type="entry name" value="Histidine kinase-like ATPase, C-terminal domain"/>
    <property type="match status" value="1"/>
</dbReference>
<keyword evidence="3 14" id="KW-1003">Cell membrane</keyword>
<dbReference type="InterPro" id="IPR036890">
    <property type="entry name" value="HATPase_C_sf"/>
</dbReference>
<keyword evidence="7 14" id="KW-0812">Transmembrane</keyword>
<dbReference type="NCBIfam" id="TIGR01386">
    <property type="entry name" value="cztS_silS_copS"/>
    <property type="match status" value="1"/>
</dbReference>
<evidence type="ECO:0000313" key="18">
    <source>
        <dbReference type="Proteomes" id="UP000521868"/>
    </source>
</evidence>
<dbReference type="GO" id="GO:0005886">
    <property type="term" value="C:plasma membrane"/>
    <property type="evidence" value="ECO:0007669"/>
    <property type="project" value="UniProtKB-SubCell"/>
</dbReference>
<dbReference type="SMART" id="SM00387">
    <property type="entry name" value="HATPase_c"/>
    <property type="match status" value="1"/>
</dbReference>
<evidence type="ECO:0000256" key="9">
    <source>
        <dbReference type="ARBA" id="ARBA00022777"/>
    </source>
</evidence>
<dbReference type="CDD" id="cd00082">
    <property type="entry name" value="HisKA"/>
    <property type="match status" value="1"/>
</dbReference>
<proteinExistence type="predicted"/>
<feature type="domain" description="Histidine kinase" evidence="15">
    <location>
        <begin position="241"/>
        <end position="455"/>
    </location>
</feature>
<evidence type="ECO:0000259" key="15">
    <source>
        <dbReference type="PROSITE" id="PS50109"/>
    </source>
</evidence>
<dbReference type="SMART" id="SM00388">
    <property type="entry name" value="HisKA"/>
    <property type="match status" value="1"/>
</dbReference>
<dbReference type="Pfam" id="PF02518">
    <property type="entry name" value="HATPase_c"/>
    <property type="match status" value="1"/>
</dbReference>
<feature type="transmembrane region" description="Helical" evidence="14">
    <location>
        <begin position="162"/>
        <end position="183"/>
    </location>
</feature>
<keyword evidence="5" id="KW-0597">Phosphoprotein</keyword>
<dbReference type="EC" id="2.7.13.3" evidence="14"/>
<organism evidence="17 18">
    <name type="scientific">Ramlibacter lithotrophicus</name>
    <dbReference type="NCBI Taxonomy" id="2606681"/>
    <lineage>
        <taxon>Bacteria</taxon>
        <taxon>Pseudomonadati</taxon>
        <taxon>Pseudomonadota</taxon>
        <taxon>Betaproteobacteria</taxon>
        <taxon>Burkholderiales</taxon>
        <taxon>Comamonadaceae</taxon>
        <taxon>Ramlibacter</taxon>
    </lineage>
</organism>
<evidence type="ECO:0000256" key="6">
    <source>
        <dbReference type="ARBA" id="ARBA00022679"/>
    </source>
</evidence>
<evidence type="ECO:0000313" key="17">
    <source>
        <dbReference type="EMBL" id="NKE67473.1"/>
    </source>
</evidence>